<evidence type="ECO:0000313" key="2">
    <source>
        <dbReference type="EMBL" id="PNF31852.1"/>
    </source>
</evidence>
<feature type="region of interest" description="Disordered" evidence="1">
    <location>
        <begin position="1"/>
        <end position="56"/>
    </location>
</feature>
<name>A0A2J7QTD7_9NEOP</name>
<evidence type="ECO:0000313" key="3">
    <source>
        <dbReference type="Proteomes" id="UP000235965"/>
    </source>
</evidence>
<dbReference type="AlphaFoldDB" id="A0A2J7QTD7"/>
<protein>
    <submittedName>
        <fullName evidence="2">Uncharacterized protein</fullName>
    </submittedName>
</protein>
<proteinExistence type="predicted"/>
<keyword evidence="3" id="KW-1185">Reference proteome</keyword>
<dbReference type="InParanoid" id="A0A2J7QTD7"/>
<accession>A0A2J7QTD7</accession>
<reference evidence="2 3" key="1">
    <citation type="submission" date="2017-12" db="EMBL/GenBank/DDBJ databases">
        <title>Hemimetabolous genomes reveal molecular basis of termite eusociality.</title>
        <authorList>
            <person name="Harrison M.C."/>
            <person name="Jongepier E."/>
            <person name="Robertson H.M."/>
            <person name="Arning N."/>
            <person name="Bitard-Feildel T."/>
            <person name="Chao H."/>
            <person name="Childers C.P."/>
            <person name="Dinh H."/>
            <person name="Doddapaneni H."/>
            <person name="Dugan S."/>
            <person name="Gowin J."/>
            <person name="Greiner C."/>
            <person name="Han Y."/>
            <person name="Hu H."/>
            <person name="Hughes D.S.T."/>
            <person name="Huylmans A.-K."/>
            <person name="Kemena C."/>
            <person name="Kremer L.P.M."/>
            <person name="Lee S.L."/>
            <person name="Lopez-Ezquerra A."/>
            <person name="Mallet L."/>
            <person name="Monroy-Kuhn J.M."/>
            <person name="Moser A."/>
            <person name="Murali S.C."/>
            <person name="Muzny D.M."/>
            <person name="Otani S."/>
            <person name="Piulachs M.-D."/>
            <person name="Poelchau M."/>
            <person name="Qu J."/>
            <person name="Schaub F."/>
            <person name="Wada-Katsumata A."/>
            <person name="Worley K.C."/>
            <person name="Xie Q."/>
            <person name="Ylla G."/>
            <person name="Poulsen M."/>
            <person name="Gibbs R.A."/>
            <person name="Schal C."/>
            <person name="Richards S."/>
            <person name="Belles X."/>
            <person name="Korb J."/>
            <person name="Bornberg-Bauer E."/>
        </authorList>
    </citation>
    <scope>NUCLEOTIDE SEQUENCE [LARGE SCALE GENOMIC DNA]</scope>
    <source>
        <tissue evidence="2">Whole body</tissue>
    </source>
</reference>
<feature type="compositionally biased region" description="Basic residues" evidence="1">
    <location>
        <begin position="40"/>
        <end position="50"/>
    </location>
</feature>
<organism evidence="2 3">
    <name type="scientific">Cryptotermes secundus</name>
    <dbReference type="NCBI Taxonomy" id="105785"/>
    <lineage>
        <taxon>Eukaryota</taxon>
        <taxon>Metazoa</taxon>
        <taxon>Ecdysozoa</taxon>
        <taxon>Arthropoda</taxon>
        <taxon>Hexapoda</taxon>
        <taxon>Insecta</taxon>
        <taxon>Pterygota</taxon>
        <taxon>Neoptera</taxon>
        <taxon>Polyneoptera</taxon>
        <taxon>Dictyoptera</taxon>
        <taxon>Blattodea</taxon>
        <taxon>Blattoidea</taxon>
        <taxon>Termitoidae</taxon>
        <taxon>Kalotermitidae</taxon>
        <taxon>Cryptotermitinae</taxon>
        <taxon>Cryptotermes</taxon>
    </lineage>
</organism>
<sequence>MHIDEVEQQTGRYKAAESMDTATVGDHAEPMTPHASEKKKQNKHTNKGSHPKTNMEYQIMQKTKNSVMWSRSLPTTAVFL</sequence>
<dbReference type="EMBL" id="NEVH01011195">
    <property type="protein sequence ID" value="PNF31852.1"/>
    <property type="molecule type" value="Genomic_DNA"/>
</dbReference>
<comment type="caution">
    <text evidence="2">The sequence shown here is derived from an EMBL/GenBank/DDBJ whole genome shotgun (WGS) entry which is preliminary data.</text>
</comment>
<evidence type="ECO:0000256" key="1">
    <source>
        <dbReference type="SAM" id="MobiDB-lite"/>
    </source>
</evidence>
<dbReference type="Proteomes" id="UP000235965">
    <property type="component" value="Unassembled WGS sequence"/>
</dbReference>
<gene>
    <name evidence="2" type="ORF">B7P43_G08916</name>
</gene>